<dbReference type="PROSITE" id="PS50920">
    <property type="entry name" value="SOLCAR"/>
    <property type="match status" value="5"/>
</dbReference>
<feature type="transmembrane region" description="Helical" evidence="9">
    <location>
        <begin position="115"/>
        <end position="136"/>
    </location>
</feature>
<sequence>MPLSWSGVTCCQSLDAPDQQELPGFAQWCKENPYFIPLCSGAFAGVASETLLFPLDCLKTRLQSRHGFIESGGFRNIYRGVFISITAAAPASAIFFSTYETTKKALMPFDKSNSVLAYCGIGLVASILGELAAGIWRVPVDLVKQRQQAGGGQRLGAVVQGVVSTQGSIFVASLQASLLRDVTHSSLQFPMYEYLKLVCANLNEISKDSLPTWQAASCGTVAGVISAFLSTPLDVLRTRLNLREDHLCPKTQHPRPPPKKASQLLKEEALLVYKGRGLMGFFAGCTCRAAWMGLGGFIFLGSFELAKKHLQVVDSQQEQVKPKAMPVPAVPEPRPATVILAAAPAVPAVPKSSQNDRQLRQLGSEPPVLVSFSAGLLAGIAVDVPLHPLDTLKTRVQSREGFWPAGGYRHLWSGLSAVLAVSLPGSALFFVVYESSRHFLERRIPATQHDKYKAMSRDAVAASVADVSACVVRVPCEVLKQRMQALGPCGVSLSFTQTVSKVWAEGVKGFFAGFAATAMREVPFALIQMPLFEELKHNHPWAARAHAEDNKQRQGLIGMHCGFVAGSFAGLATTPLDAAKTRIMLTEDPRARLGLWRTLGVMSKECGMMGLFKGALPRGLHSGLGGALWLGAFEWTKLLLWPSEDGRSERNDRATTALLQGNIFQGT</sequence>
<keyword evidence="3" id="KW-0813">Transport</keyword>
<keyword evidence="5" id="KW-0677">Repeat</keyword>
<reference evidence="11" key="2">
    <citation type="submission" date="2024-04" db="EMBL/GenBank/DDBJ databases">
        <authorList>
            <person name="Chen Y."/>
            <person name="Shah S."/>
            <person name="Dougan E. K."/>
            <person name="Thang M."/>
            <person name="Chan C."/>
        </authorList>
    </citation>
    <scope>NUCLEOTIDE SEQUENCE [LARGE SCALE GENOMIC DNA]</scope>
</reference>
<feature type="transmembrane region" description="Helical" evidence="9">
    <location>
        <begin position="76"/>
        <end position="95"/>
    </location>
</feature>
<evidence type="ECO:0000256" key="7">
    <source>
        <dbReference type="ARBA" id="ARBA00023136"/>
    </source>
</evidence>
<feature type="repeat" description="Solcar" evidence="8">
    <location>
        <begin position="32"/>
        <end position="105"/>
    </location>
</feature>
<name>A0A9P1FJ65_9DINO</name>
<evidence type="ECO:0000313" key="13">
    <source>
        <dbReference type="Proteomes" id="UP001152797"/>
    </source>
</evidence>
<dbReference type="Pfam" id="PF00153">
    <property type="entry name" value="Mito_carr"/>
    <property type="match status" value="5"/>
</dbReference>
<evidence type="ECO:0000256" key="1">
    <source>
        <dbReference type="ARBA" id="ARBA00004141"/>
    </source>
</evidence>
<dbReference type="InterPro" id="IPR023395">
    <property type="entry name" value="MCP_dom_sf"/>
</dbReference>
<evidence type="ECO:0000313" key="11">
    <source>
        <dbReference type="EMBL" id="CAL1131306.1"/>
    </source>
</evidence>
<protein>
    <submittedName>
        <fullName evidence="12">Mitochondrial carrier protein</fullName>
    </submittedName>
</protein>
<keyword evidence="13" id="KW-1185">Reference proteome</keyword>
<keyword evidence="6 9" id="KW-1133">Transmembrane helix</keyword>
<reference evidence="10" key="1">
    <citation type="submission" date="2022-10" db="EMBL/GenBank/DDBJ databases">
        <authorList>
            <person name="Chen Y."/>
            <person name="Dougan E. K."/>
            <person name="Chan C."/>
            <person name="Rhodes N."/>
            <person name="Thang M."/>
        </authorList>
    </citation>
    <scope>NUCLEOTIDE SEQUENCE</scope>
</reference>
<dbReference type="PANTHER" id="PTHR45667">
    <property type="entry name" value="S-ADENOSYLMETHIONINE MITOCHONDRIAL CARRIER PROTEIN"/>
    <property type="match status" value="1"/>
</dbReference>
<comment type="caution">
    <text evidence="10">The sequence shown here is derived from an EMBL/GenBank/DDBJ whole genome shotgun (WGS) entry which is preliminary data.</text>
</comment>
<evidence type="ECO:0000256" key="6">
    <source>
        <dbReference type="ARBA" id="ARBA00022989"/>
    </source>
</evidence>
<evidence type="ECO:0000256" key="8">
    <source>
        <dbReference type="PROSITE-ProRule" id="PRU00282"/>
    </source>
</evidence>
<dbReference type="Proteomes" id="UP001152797">
    <property type="component" value="Unassembled WGS sequence"/>
</dbReference>
<comment type="subcellular location">
    <subcellularLocation>
        <location evidence="1">Membrane</location>
        <topology evidence="1">Multi-pass membrane protein</topology>
    </subcellularLocation>
</comment>
<dbReference type="EMBL" id="CAMXCT030000376">
    <property type="protein sequence ID" value="CAL4765243.1"/>
    <property type="molecule type" value="Genomic_DNA"/>
</dbReference>
<dbReference type="Gene3D" id="1.50.40.10">
    <property type="entry name" value="Mitochondrial carrier domain"/>
    <property type="match status" value="3"/>
</dbReference>
<evidence type="ECO:0000256" key="9">
    <source>
        <dbReference type="SAM" id="Phobius"/>
    </source>
</evidence>
<feature type="transmembrane region" description="Helical" evidence="9">
    <location>
        <begin position="411"/>
        <end position="433"/>
    </location>
</feature>
<keyword evidence="4 8" id="KW-0812">Transmembrane</keyword>
<feature type="repeat" description="Solcar" evidence="8">
    <location>
        <begin position="366"/>
        <end position="439"/>
    </location>
</feature>
<proteinExistence type="inferred from homology"/>
<evidence type="ECO:0000256" key="4">
    <source>
        <dbReference type="ARBA" id="ARBA00022692"/>
    </source>
</evidence>
<evidence type="ECO:0000256" key="3">
    <source>
        <dbReference type="ARBA" id="ARBA00022448"/>
    </source>
</evidence>
<feature type="transmembrane region" description="Helical" evidence="9">
    <location>
        <begin position="34"/>
        <end position="55"/>
    </location>
</feature>
<comment type="similarity">
    <text evidence="2">Belongs to the mitochondrial carrier (TC 2.A.29) family.</text>
</comment>
<evidence type="ECO:0000313" key="12">
    <source>
        <dbReference type="EMBL" id="CAL4765243.1"/>
    </source>
</evidence>
<dbReference type="EMBL" id="CAMXCT020000376">
    <property type="protein sequence ID" value="CAL1131306.1"/>
    <property type="molecule type" value="Genomic_DNA"/>
</dbReference>
<evidence type="ECO:0000256" key="2">
    <source>
        <dbReference type="ARBA" id="ARBA00006375"/>
    </source>
</evidence>
<accession>A0A9P1FJ65</accession>
<feature type="repeat" description="Solcar" evidence="8">
    <location>
        <begin position="210"/>
        <end position="309"/>
    </location>
</feature>
<evidence type="ECO:0000256" key="5">
    <source>
        <dbReference type="ARBA" id="ARBA00022737"/>
    </source>
</evidence>
<gene>
    <name evidence="10" type="ORF">C1SCF055_LOCUS6028</name>
</gene>
<dbReference type="EMBL" id="CAMXCT010000376">
    <property type="protein sequence ID" value="CAI3977931.1"/>
    <property type="molecule type" value="Genomic_DNA"/>
</dbReference>
<organism evidence="10">
    <name type="scientific">Cladocopium goreaui</name>
    <dbReference type="NCBI Taxonomy" id="2562237"/>
    <lineage>
        <taxon>Eukaryota</taxon>
        <taxon>Sar</taxon>
        <taxon>Alveolata</taxon>
        <taxon>Dinophyceae</taxon>
        <taxon>Suessiales</taxon>
        <taxon>Symbiodiniaceae</taxon>
        <taxon>Cladocopium</taxon>
    </lineage>
</organism>
<feature type="repeat" description="Solcar" evidence="8">
    <location>
        <begin position="453"/>
        <end position="538"/>
    </location>
</feature>
<dbReference type="InterPro" id="IPR018108">
    <property type="entry name" value="MCP_transmembrane"/>
</dbReference>
<keyword evidence="7 8" id="KW-0472">Membrane</keyword>
<dbReference type="OrthoDB" id="276989at2759"/>
<dbReference type="GO" id="GO:0016020">
    <property type="term" value="C:membrane"/>
    <property type="evidence" value="ECO:0007669"/>
    <property type="project" value="UniProtKB-SubCell"/>
</dbReference>
<feature type="repeat" description="Solcar" evidence="8">
    <location>
        <begin position="553"/>
        <end position="639"/>
    </location>
</feature>
<dbReference type="SUPFAM" id="SSF103506">
    <property type="entry name" value="Mitochondrial carrier"/>
    <property type="match status" value="2"/>
</dbReference>
<evidence type="ECO:0000313" key="10">
    <source>
        <dbReference type="EMBL" id="CAI3977931.1"/>
    </source>
</evidence>
<dbReference type="AlphaFoldDB" id="A0A9P1FJ65"/>